<dbReference type="AlphaFoldDB" id="A0A7S4A7L1"/>
<keyword evidence="4" id="KW-1185">Reference proteome</keyword>
<protein>
    <recommendedName>
        <fullName evidence="5">Glycosyltransferase 2-like domain-containing protein</fullName>
    </recommendedName>
</protein>
<sequence length="610" mass="67279">MTQAVMRGLVLLVIAGARAAPELVVEVEVNGKMQELRASRHDDPRRAAHEFCVRHNLTVSVENMACGEMLAEELVEKGARYPLPSEKLLRVRGGVVPPGPWRDRAQQLVPPHCPGEVLLPLIGDAVATPEIAVDIITEHGRVPFVHFDHALVNATAYPSKALDGVGEPLGRAASAFCSAWFCRRRAFTAHDLAVKLRRELLGDHSAERPQRLVVSLSTLPGRITFLKDQLRFLYKQTRQPDAIYVVVPYTSLRGKGAYEIPSDLYEEADAGRVVILRTQVDWGPATKLIPTLSVETDPRTIIVTVDDDLDYPSTLIEHLYQAALQRPDAAIGMKGYWLPPTNTSDKDKCDPRTWDHVLEERDYGYYSHENLLYTDAASTDRDVEVHVLGGLLGVAYRSGFFDLRRLVDFADWPGGSVFVDDDWISSVLDSARVPRVVLGLAGTELADQIRNQPLVAPQSELEGLNSEAHAFRNVRLQNELLSEARARGLFSATWDCRFDASGEDDGWIVALKALDDAYCDSCRAPTIVLLDGNDDVLARYRARNGAVLIKEDARALMHREPVDLVVVDSAVGAAAALRNRARVIVARSESEVLAALCAELGRGGFVAYKC</sequence>
<evidence type="ECO:0000256" key="1">
    <source>
        <dbReference type="SAM" id="SignalP"/>
    </source>
</evidence>
<dbReference type="Proteomes" id="UP000789595">
    <property type="component" value="Unassembled WGS sequence"/>
</dbReference>
<feature type="signal peptide" evidence="1">
    <location>
        <begin position="1"/>
        <end position="19"/>
    </location>
</feature>
<name>A0A7S4A7L1_9STRA</name>
<dbReference type="EMBL" id="HBIW01025355">
    <property type="protein sequence ID" value="CAE0706388.1"/>
    <property type="molecule type" value="Transcribed_RNA"/>
</dbReference>
<dbReference type="EMBL" id="CAKKNE010000004">
    <property type="protein sequence ID" value="CAH0373253.1"/>
    <property type="molecule type" value="Genomic_DNA"/>
</dbReference>
<organism evidence="2">
    <name type="scientific">Pelagomonas calceolata</name>
    <dbReference type="NCBI Taxonomy" id="35677"/>
    <lineage>
        <taxon>Eukaryota</taxon>
        <taxon>Sar</taxon>
        <taxon>Stramenopiles</taxon>
        <taxon>Ochrophyta</taxon>
        <taxon>Pelagophyceae</taxon>
        <taxon>Pelagomonadales</taxon>
        <taxon>Pelagomonadaceae</taxon>
        <taxon>Pelagomonas</taxon>
    </lineage>
</organism>
<evidence type="ECO:0000313" key="2">
    <source>
        <dbReference type="EMBL" id="CAE0706388.1"/>
    </source>
</evidence>
<keyword evidence="1" id="KW-0732">Signal</keyword>
<proteinExistence type="predicted"/>
<evidence type="ECO:0008006" key="5">
    <source>
        <dbReference type="Google" id="ProtNLM"/>
    </source>
</evidence>
<gene>
    <name evidence="2" type="ORF">PCAL00307_LOCUS21839</name>
    <name evidence="3" type="ORF">PECAL_4P04360</name>
</gene>
<evidence type="ECO:0000313" key="4">
    <source>
        <dbReference type="Proteomes" id="UP000789595"/>
    </source>
</evidence>
<dbReference type="OrthoDB" id="414863at2759"/>
<reference evidence="2" key="1">
    <citation type="submission" date="2021-01" db="EMBL/GenBank/DDBJ databases">
        <authorList>
            <person name="Corre E."/>
            <person name="Pelletier E."/>
            <person name="Niang G."/>
            <person name="Scheremetjew M."/>
            <person name="Finn R."/>
            <person name="Kale V."/>
            <person name="Holt S."/>
            <person name="Cochrane G."/>
            <person name="Meng A."/>
            <person name="Brown T."/>
            <person name="Cohen L."/>
        </authorList>
    </citation>
    <scope>NUCLEOTIDE SEQUENCE</scope>
    <source>
        <strain evidence="2">CCMP1756</strain>
    </source>
</reference>
<reference evidence="3" key="2">
    <citation type="submission" date="2021-11" db="EMBL/GenBank/DDBJ databases">
        <authorList>
            <consortium name="Genoscope - CEA"/>
            <person name="William W."/>
        </authorList>
    </citation>
    <scope>NUCLEOTIDE SEQUENCE</scope>
</reference>
<feature type="chain" id="PRO_5036212351" description="Glycosyltransferase 2-like domain-containing protein" evidence="1">
    <location>
        <begin position="20"/>
        <end position="610"/>
    </location>
</feature>
<accession>A0A7S4A7L1</accession>
<evidence type="ECO:0000313" key="3">
    <source>
        <dbReference type="EMBL" id="CAH0373253.1"/>
    </source>
</evidence>